<dbReference type="FunFam" id="3.30.2350.10:FF:000001">
    <property type="entry name" value="H/ACA ribonucleoprotein complex subunit CBF5"/>
    <property type="match status" value="1"/>
</dbReference>
<comment type="function">
    <text evidence="6">Catalytic subunit of H/ACA small nucleolar ribonucleoprotein (H/ACA snoRNP) complex, which catalyzes pseudouridylation of rRNA. This involves the isomerization of uridine such that the ribose is subsequently attached to C5, instead of the normal N1. Each rRNA can contain up to 100 pseudouridine ('psi') residues, which may serve to stabilize the conformation of rRNAs. Required for ribosome biogenesis and telomere maintenance. Also required for correct processing or intranuclear trafficking of TERC, the RNA component of the telomerase reverse transcriptase (TERT) holoenzyme.</text>
</comment>
<sequence length="465" mass="51535">MRTRGRALRTGQANKSHCADYQRAPRIPPPGWLRPLPPRGKARTGRCAGGWVLAARPDGTEAAGVCGRSLSCGPGCTHAVQDNMADAEVIILPKKHKKKKERKSLPEEDVAEIQHAEEFLIKPESKVAKLDTSQWPLLLKNFDKLNVRTTHYTPLACGSNPLKREIGDYIRTGFINLDKPSNPSSHEVVAWIRRILRVEKTGHSGTLDPKVTGCLIVCIERATRLVKSQQSAGKEYVGIVRLHNAIEGGTQLSRALETLTGALFQRPPLIAAVKRQLRVRTIYESKMIEYDPERRLAIALMTTAVISTCDHGIVAKIKRVIMERDTYPRKWGLGPKASQKKLMIKQGLLDKYGKPTESTPATWKQEYVDYSETAKKEVVAEVVKAPQVVAEAAKTAKRKRESESESDETPPAAPQLIKKEKKKSKKDKKAKAGLESGAEPGDGDSDTTKKKKKKKKAKEVELVSE</sequence>
<proteinExistence type="inferred from homology"/>
<evidence type="ECO:0000256" key="1">
    <source>
        <dbReference type="ARBA" id="ARBA00004408"/>
    </source>
</evidence>
<dbReference type="GO" id="GO:0009982">
    <property type="term" value="F:pseudouridine synthase activity"/>
    <property type="evidence" value="ECO:0007669"/>
    <property type="project" value="InterPro"/>
</dbReference>
<dbReference type="GO" id="GO:0015030">
    <property type="term" value="C:Cajal body"/>
    <property type="evidence" value="ECO:0007669"/>
    <property type="project" value="UniProtKB-SubCell"/>
</dbReference>
<evidence type="ECO:0000256" key="6">
    <source>
        <dbReference type="ARBA" id="ARBA00058900"/>
    </source>
</evidence>
<protein>
    <recommendedName>
        <fullName evidence="4">H/ACA ribonucleoprotein complex subunit DKC1</fullName>
    </recommendedName>
    <alternativeName>
        <fullName evidence="5">Dyskerin</fullName>
    </alternativeName>
    <alternativeName>
        <fullName evidence="7">Nopp140-associated protein of 57 kDa</fullName>
    </alternativeName>
    <alternativeName>
        <fullName evidence="9">Nucleolar protein NAP57</fullName>
    </alternativeName>
    <alternativeName>
        <fullName evidence="8">Nucleolar protein family A member 4</fullName>
    </alternativeName>
    <alternativeName>
        <fullName evidence="10">snoRNP protein DKC1</fullName>
    </alternativeName>
</protein>
<dbReference type="GO" id="GO:0003723">
    <property type="term" value="F:RNA binding"/>
    <property type="evidence" value="ECO:0007669"/>
    <property type="project" value="InterPro"/>
</dbReference>
<feature type="compositionally biased region" description="Basic residues" evidence="11">
    <location>
        <begin position="419"/>
        <end position="431"/>
    </location>
</feature>
<dbReference type="GO" id="GO:0031118">
    <property type="term" value="P:rRNA pseudouridine synthesis"/>
    <property type="evidence" value="ECO:0007669"/>
    <property type="project" value="UniProtKB-ARBA"/>
</dbReference>
<evidence type="ECO:0000256" key="7">
    <source>
        <dbReference type="ARBA" id="ARBA00075671"/>
    </source>
</evidence>
<dbReference type="PROSITE" id="PS50890">
    <property type="entry name" value="PUA"/>
    <property type="match status" value="1"/>
</dbReference>
<feature type="region of interest" description="Disordered" evidence="11">
    <location>
        <begin position="1"/>
        <end position="40"/>
    </location>
</feature>
<dbReference type="PANTHER" id="PTHR23127:SF0">
    <property type="entry name" value="H_ACA RIBONUCLEOPROTEIN COMPLEX SUBUNIT DKC1"/>
    <property type="match status" value="1"/>
</dbReference>
<comment type="similarity">
    <text evidence="2">Belongs to the pseudouridine synthase TruB family.</text>
</comment>
<evidence type="ECO:0000256" key="10">
    <source>
        <dbReference type="ARBA" id="ARBA00082294"/>
    </source>
</evidence>
<dbReference type="ExpressionAtlas" id="A0A5F8AHK5">
    <property type="expression patterns" value="baseline"/>
</dbReference>
<reference evidence="13" key="4">
    <citation type="submission" date="2025-09" db="UniProtKB">
        <authorList>
            <consortium name="Ensembl"/>
        </authorList>
    </citation>
    <scope>IDENTIFICATION</scope>
    <source>
        <strain evidence="13">17573</strain>
    </source>
</reference>
<evidence type="ECO:0000256" key="3">
    <source>
        <dbReference type="ARBA" id="ARBA00023235"/>
    </source>
</evidence>
<dbReference type="GeneTree" id="ENSGT00510000047092"/>
<reference evidence="14" key="1">
    <citation type="journal article" date="2007" name="Science">
        <title>Evolutionary and biomedical insights from the rhesus macaque genome.</title>
        <authorList>
            <person name="Gibbs R.A."/>
            <person name="Rogers J."/>
            <person name="Katze M.G."/>
            <person name="Bumgarner R."/>
            <person name="Weinstock G.M."/>
            <person name="Mardis E.R."/>
            <person name="Remington K.A."/>
            <person name="Strausberg R.L."/>
            <person name="Venter J.C."/>
            <person name="Wilson R.K."/>
            <person name="Batzer M.A."/>
            <person name="Bustamante C.D."/>
            <person name="Eichler E.E."/>
            <person name="Hahn M.W."/>
            <person name="Hardison R.C."/>
            <person name="Makova K.D."/>
            <person name="Miller W."/>
            <person name="Milosavljevic A."/>
            <person name="Palermo R.E."/>
            <person name="Siepel A."/>
            <person name="Sikela J.M."/>
            <person name="Attaway T."/>
            <person name="Bell S."/>
            <person name="Bernard K.E."/>
            <person name="Buhay C.J."/>
            <person name="Chandrabose M.N."/>
            <person name="Dao M."/>
            <person name="Davis C."/>
            <person name="Delehaunty K.D."/>
            <person name="Ding Y."/>
            <person name="Dinh H.H."/>
            <person name="Dugan-Rocha S."/>
            <person name="Fulton L.A."/>
            <person name="Gabisi R.A."/>
            <person name="Garner T.T."/>
            <person name="Godfrey J."/>
            <person name="Hawes A.C."/>
            <person name="Hernandez J."/>
            <person name="Hines S."/>
            <person name="Holder M."/>
            <person name="Hume J."/>
            <person name="Jhangiani S.N."/>
            <person name="Joshi V."/>
            <person name="Khan Z.M."/>
            <person name="Kirkness E.F."/>
            <person name="Cree A."/>
            <person name="Fowler R.G."/>
            <person name="Lee S."/>
            <person name="Lewis L.R."/>
            <person name="Li Z."/>
            <person name="Liu Y.-S."/>
            <person name="Moore S.M."/>
            <person name="Muzny D."/>
            <person name="Nazareth L.V."/>
            <person name="Ngo D.N."/>
            <person name="Okwuonu G.O."/>
            <person name="Pai G."/>
            <person name="Parker D."/>
            <person name="Paul H.A."/>
            <person name="Pfannkoch C."/>
            <person name="Pohl C.S."/>
            <person name="Rogers Y.-H.C."/>
            <person name="Ruiz S.J."/>
            <person name="Sabo A."/>
            <person name="Santibanez J."/>
            <person name="Schneider B.W."/>
            <person name="Smith S.M."/>
            <person name="Sodergren E."/>
            <person name="Svatek A.F."/>
            <person name="Utterback T.R."/>
            <person name="Vattathil S."/>
            <person name="Warren W."/>
            <person name="White C.S."/>
            <person name="Chinwalla A.T."/>
            <person name="Feng Y."/>
            <person name="Halpern A.L."/>
            <person name="Hillier L.W."/>
            <person name="Huang X."/>
            <person name="Minx P."/>
            <person name="Nelson J.O."/>
            <person name="Pepin K.H."/>
            <person name="Qin X."/>
            <person name="Sutton G.G."/>
            <person name="Venter E."/>
            <person name="Walenz B.P."/>
            <person name="Wallis J.W."/>
            <person name="Worley K.C."/>
            <person name="Yang S.-P."/>
            <person name="Jones S.M."/>
            <person name="Marra M.A."/>
            <person name="Rocchi M."/>
            <person name="Schein J.E."/>
            <person name="Baertsch R."/>
            <person name="Clarke L."/>
            <person name="Csuros M."/>
            <person name="Glasscock J."/>
            <person name="Harris R.A."/>
            <person name="Havlak P."/>
            <person name="Jackson A.R."/>
            <person name="Jiang H."/>
            <person name="Liu Y."/>
            <person name="Messina D.N."/>
            <person name="Shen Y."/>
            <person name="Song H.X.-Z."/>
            <person name="Wylie T."/>
            <person name="Zhang L."/>
            <person name="Birney E."/>
            <person name="Han K."/>
            <person name="Konkel M.K."/>
            <person name="Lee J."/>
            <person name="Smit A.F.A."/>
            <person name="Ullmer B."/>
            <person name="Wang H."/>
            <person name="Xing J."/>
            <person name="Burhans R."/>
            <person name="Cheng Z."/>
            <person name="Karro J.E."/>
            <person name="Ma J."/>
            <person name="Raney B."/>
            <person name="She X."/>
            <person name="Cox M.J."/>
            <person name="Demuth J.P."/>
            <person name="Dumas L.J."/>
            <person name="Han S.-G."/>
            <person name="Hopkins J."/>
            <person name="Karimpour-Fard A."/>
            <person name="Kim Y.H."/>
            <person name="Pollack J.R."/>
            <person name="Vinar T."/>
            <person name="Addo-Quaye C."/>
            <person name="Degenhardt J."/>
            <person name="Denby A."/>
            <person name="Hubisz M.J."/>
            <person name="Indap A."/>
            <person name="Kosiol C."/>
            <person name="Lahn B.T."/>
            <person name="Lawson H.A."/>
            <person name="Marklein A."/>
            <person name="Nielsen R."/>
            <person name="Vallender E.J."/>
            <person name="Clark A.G."/>
            <person name="Ferguson B."/>
            <person name="Hernandez R.D."/>
            <person name="Hirani K."/>
            <person name="Kehrer-Sawatzki H."/>
            <person name="Kolb J."/>
            <person name="Patil S."/>
            <person name="Pu L.-L."/>
            <person name="Ren Y."/>
            <person name="Smith D.G."/>
            <person name="Wheeler D.A."/>
            <person name="Schenck I."/>
            <person name="Ball E.V."/>
            <person name="Chen R."/>
            <person name="Cooper D.N."/>
            <person name="Giardine B."/>
            <person name="Hsu F."/>
            <person name="Kent W.J."/>
            <person name="Lesk A."/>
            <person name="Nelson D.L."/>
            <person name="O'brien W.E."/>
            <person name="Pruefer K."/>
            <person name="Stenson P.D."/>
            <person name="Wallace J.C."/>
            <person name="Ke H."/>
            <person name="Liu X.-M."/>
            <person name="Wang P."/>
            <person name="Xiang A.P."/>
            <person name="Yang F."/>
            <person name="Barber G.P."/>
            <person name="Haussler D."/>
            <person name="Karolchik D."/>
            <person name="Kern A.D."/>
            <person name="Kuhn R.M."/>
            <person name="Smith K.E."/>
            <person name="Zwieg A.S."/>
        </authorList>
    </citation>
    <scope>NUCLEOTIDE SEQUENCE [LARGE SCALE GENOMIC DNA]</scope>
    <source>
        <strain evidence="14">17573</strain>
    </source>
</reference>
<evidence type="ECO:0000256" key="11">
    <source>
        <dbReference type="SAM" id="MobiDB-lite"/>
    </source>
</evidence>
<dbReference type="SMR" id="A0A5F8AHK5"/>
<dbReference type="SUPFAM" id="SSF55120">
    <property type="entry name" value="Pseudouridine synthase"/>
    <property type="match status" value="1"/>
</dbReference>
<dbReference type="VGNC" id="VGNC:71800">
    <property type="gene designation" value="DKC1"/>
</dbReference>
<organism evidence="13 14">
    <name type="scientific">Macaca mulatta</name>
    <name type="common">Rhesus macaque</name>
    <dbReference type="NCBI Taxonomy" id="9544"/>
    <lineage>
        <taxon>Eukaryota</taxon>
        <taxon>Metazoa</taxon>
        <taxon>Chordata</taxon>
        <taxon>Craniata</taxon>
        <taxon>Vertebrata</taxon>
        <taxon>Euteleostomi</taxon>
        <taxon>Mammalia</taxon>
        <taxon>Eutheria</taxon>
        <taxon>Euarchontoglires</taxon>
        <taxon>Primates</taxon>
        <taxon>Haplorrhini</taxon>
        <taxon>Catarrhini</taxon>
        <taxon>Cercopithecidae</taxon>
        <taxon>Cercopithecinae</taxon>
        <taxon>Macaca</taxon>
    </lineage>
</organism>
<evidence type="ECO:0000256" key="9">
    <source>
        <dbReference type="ARBA" id="ARBA00081004"/>
    </source>
</evidence>
<dbReference type="InterPro" id="IPR002501">
    <property type="entry name" value="PsdUridine_synth_N"/>
</dbReference>
<evidence type="ECO:0000256" key="2">
    <source>
        <dbReference type="ARBA" id="ARBA00008999"/>
    </source>
</evidence>
<dbReference type="InterPro" id="IPR012960">
    <property type="entry name" value="Dyskerin-like"/>
</dbReference>
<gene>
    <name evidence="13 15" type="primary">DKC1</name>
</gene>
<feature type="domain" description="Dyskerin-like" evidence="12">
    <location>
        <begin position="131"/>
        <end position="189"/>
    </location>
</feature>
<dbReference type="Ensembl" id="ENSMMUT00000090956.1">
    <property type="protein sequence ID" value="ENSMMUP00000076464.1"/>
    <property type="gene ID" value="ENSMMUG00000005768.4"/>
</dbReference>
<keyword evidence="14" id="KW-1185">Reference proteome</keyword>
<dbReference type="InterPro" id="IPR004802">
    <property type="entry name" value="tRNA_PsdUridine_synth_B_fam"/>
</dbReference>
<accession>A0A5F8AHK5</accession>
<reference evidence="13" key="3">
    <citation type="submission" date="2025-08" db="UniProtKB">
        <authorList>
            <consortium name="Ensembl"/>
        </authorList>
    </citation>
    <scope>IDENTIFICATION</scope>
    <source>
        <strain evidence="13">17573</strain>
    </source>
</reference>
<evidence type="ECO:0000313" key="13">
    <source>
        <dbReference type="Ensembl" id="ENSMMUP00000076464.1"/>
    </source>
</evidence>
<evidence type="ECO:0000313" key="15">
    <source>
        <dbReference type="VGNC" id="VGNC:71800"/>
    </source>
</evidence>
<evidence type="ECO:0000256" key="8">
    <source>
        <dbReference type="ARBA" id="ARBA00080839"/>
    </source>
</evidence>
<evidence type="ECO:0000256" key="5">
    <source>
        <dbReference type="ARBA" id="ARBA00044548"/>
    </source>
</evidence>
<dbReference type="Proteomes" id="UP000006718">
    <property type="component" value="Chromosome X"/>
</dbReference>
<dbReference type="InterPro" id="IPR036974">
    <property type="entry name" value="PUA_sf"/>
</dbReference>
<dbReference type="VEuPathDB" id="HostDB:ENSMMUG00000005768"/>
<dbReference type="Pfam" id="PF08068">
    <property type="entry name" value="DKCLD"/>
    <property type="match status" value="1"/>
</dbReference>
<dbReference type="Gene3D" id="3.30.2350.10">
    <property type="entry name" value="Pseudouridine synthase"/>
    <property type="match status" value="1"/>
</dbReference>
<keyword evidence="3" id="KW-0413">Isomerase</keyword>
<dbReference type="NCBIfam" id="TIGR00425">
    <property type="entry name" value="CBF5"/>
    <property type="match status" value="1"/>
</dbReference>
<dbReference type="SMART" id="SM01136">
    <property type="entry name" value="DKCLD"/>
    <property type="match status" value="1"/>
</dbReference>
<dbReference type="AlphaFoldDB" id="A0A5F8AHK5"/>
<dbReference type="PANTHER" id="PTHR23127">
    <property type="entry name" value="CENTROMERE/MICROTUBULE BINDING PROTEIN CBF5"/>
    <property type="match status" value="1"/>
</dbReference>
<evidence type="ECO:0000256" key="4">
    <source>
        <dbReference type="ARBA" id="ARBA00044522"/>
    </source>
</evidence>
<feature type="compositionally biased region" description="Pro residues" evidence="11">
    <location>
        <begin position="26"/>
        <end position="38"/>
    </location>
</feature>
<evidence type="ECO:0000313" key="14">
    <source>
        <dbReference type="Proteomes" id="UP000006718"/>
    </source>
</evidence>
<dbReference type="Pfam" id="PF01509">
    <property type="entry name" value="TruB_N"/>
    <property type="match status" value="1"/>
</dbReference>
<dbReference type="Gene3D" id="2.30.130.10">
    <property type="entry name" value="PUA domain"/>
    <property type="match status" value="2"/>
</dbReference>
<dbReference type="Bgee" id="ENSMMUG00000005768">
    <property type="expression patterns" value="Expressed in fibroblast and 21 other cell types or tissues"/>
</dbReference>
<reference evidence="13" key="2">
    <citation type="submission" date="2019-01" db="EMBL/GenBank/DDBJ databases">
        <authorList>
            <person name="Graves T."/>
            <person name="Eichler E.E."/>
            <person name="Wilson R.K."/>
        </authorList>
    </citation>
    <scope>NUCLEOTIDE SEQUENCE [LARGE SCALE GENOMIC DNA]</scope>
    <source>
        <strain evidence="13">17573</strain>
    </source>
</reference>
<evidence type="ECO:0000259" key="12">
    <source>
        <dbReference type="SMART" id="SM01136"/>
    </source>
</evidence>
<dbReference type="InterPro" id="IPR020103">
    <property type="entry name" value="PsdUridine_synth_cat_dom_sf"/>
</dbReference>
<name>A0A5F8AHK5_MACMU</name>
<feature type="region of interest" description="Disordered" evidence="11">
    <location>
        <begin position="394"/>
        <end position="465"/>
    </location>
</feature>
<comment type="subcellular location">
    <subcellularLocation>
        <location evidence="1">Nucleus</location>
        <location evidence="1">Cajal body</location>
    </subcellularLocation>
</comment>